<comment type="caution">
    <text evidence="1">The sequence shown here is derived from an EMBL/GenBank/DDBJ whole genome shotgun (WGS) entry which is preliminary data.</text>
</comment>
<gene>
    <name evidence="1" type="ORF">PN36_29565</name>
</gene>
<dbReference type="InterPro" id="IPR027417">
    <property type="entry name" value="P-loop_NTPase"/>
</dbReference>
<sequence length="88" mass="9798">MEQLPVIEKPSKDVFFDNTASLACAIKQIHIKNYQGIIDTHITAIPIDSQWLFLTGENSFGKTSVLQAIAIGLLGKQDKNRILTEEDI</sequence>
<protein>
    <submittedName>
        <fullName evidence="1">Uncharacterized protein</fullName>
    </submittedName>
</protein>
<dbReference type="SUPFAM" id="SSF52540">
    <property type="entry name" value="P-loop containing nucleoside triphosphate hydrolases"/>
    <property type="match status" value="1"/>
</dbReference>
<keyword evidence="2" id="KW-1185">Reference proteome</keyword>
<reference evidence="1 2" key="1">
    <citation type="journal article" date="2016" name="Front. Microbiol.">
        <title>Single-Cell (Meta-)Genomics of a Dimorphic Candidatus Thiomargarita nelsonii Reveals Genomic Plasticity.</title>
        <authorList>
            <person name="Flood B.E."/>
            <person name="Fliss P."/>
            <person name="Jones D.S."/>
            <person name="Dick G.J."/>
            <person name="Jain S."/>
            <person name="Kaster A.K."/>
            <person name="Winkel M."/>
            <person name="Mussmann M."/>
            <person name="Bailey J."/>
        </authorList>
    </citation>
    <scope>NUCLEOTIDE SEQUENCE [LARGE SCALE GENOMIC DNA]</scope>
    <source>
        <strain evidence="1">Hydrate Ridge</strain>
    </source>
</reference>
<evidence type="ECO:0000313" key="2">
    <source>
        <dbReference type="Proteomes" id="UP000030428"/>
    </source>
</evidence>
<evidence type="ECO:0000313" key="1">
    <source>
        <dbReference type="EMBL" id="TGO02156.1"/>
    </source>
</evidence>
<accession>A0A4E0RDV8</accession>
<dbReference type="AlphaFoldDB" id="A0A4E0RDV8"/>
<organism evidence="1 2">
    <name type="scientific">Candidatus Thiomargarita nelsonii</name>
    <dbReference type="NCBI Taxonomy" id="1003181"/>
    <lineage>
        <taxon>Bacteria</taxon>
        <taxon>Pseudomonadati</taxon>
        <taxon>Pseudomonadota</taxon>
        <taxon>Gammaproteobacteria</taxon>
        <taxon>Thiotrichales</taxon>
        <taxon>Thiotrichaceae</taxon>
        <taxon>Thiomargarita</taxon>
    </lineage>
</organism>
<dbReference type="Gene3D" id="3.40.50.300">
    <property type="entry name" value="P-loop containing nucleotide triphosphate hydrolases"/>
    <property type="match status" value="1"/>
</dbReference>
<proteinExistence type="predicted"/>
<dbReference type="Proteomes" id="UP000030428">
    <property type="component" value="Unassembled WGS sequence"/>
</dbReference>
<name>A0A4E0RDV8_9GAMM</name>
<dbReference type="EMBL" id="JSZA02000206">
    <property type="protein sequence ID" value="TGO02156.1"/>
    <property type="molecule type" value="Genomic_DNA"/>
</dbReference>